<sequence>MDEHWFALCFGKKEAVRKKRGMLPFAALFPLYCPGTRRF</sequence>
<dbReference type="Proteomes" id="UP000075304">
    <property type="component" value="Unassembled WGS sequence"/>
</dbReference>
<comment type="caution">
    <text evidence="1">The sequence shown here is derived from an EMBL/GenBank/DDBJ whole genome shotgun (WGS) entry which is preliminary data.</text>
</comment>
<dbReference type="EMBL" id="LQYI01000085">
    <property type="protein sequence ID" value="KYC65855.1"/>
    <property type="molecule type" value="Genomic_DNA"/>
</dbReference>
<accession>A0A150K8G0</accession>
<evidence type="ECO:0000313" key="2">
    <source>
        <dbReference type="Proteomes" id="UP000075304"/>
    </source>
</evidence>
<name>A0A150K8G0_HEYCO</name>
<gene>
    <name evidence="1" type="ORF">B4099_3485</name>
</gene>
<organism evidence="1 2">
    <name type="scientific">Heyndrickxia coagulans</name>
    <name type="common">Weizmannia coagulans</name>
    <dbReference type="NCBI Taxonomy" id="1398"/>
    <lineage>
        <taxon>Bacteria</taxon>
        <taxon>Bacillati</taxon>
        <taxon>Bacillota</taxon>
        <taxon>Bacilli</taxon>
        <taxon>Bacillales</taxon>
        <taxon>Bacillaceae</taxon>
        <taxon>Heyndrickxia</taxon>
    </lineage>
</organism>
<reference evidence="1 2" key="1">
    <citation type="submission" date="2016-01" db="EMBL/GenBank/DDBJ databases">
        <title>Genome Sequences of Twelve Sporeforming Bacillus Species Isolated from Foods.</title>
        <authorList>
            <person name="Berendsen E.M."/>
            <person name="Wells-Bennik M.H."/>
            <person name="Krawcyk A.O."/>
            <person name="De Jong A."/>
            <person name="Holsappel S."/>
            <person name="Eijlander R.T."/>
            <person name="Kuipers O.P."/>
        </authorList>
    </citation>
    <scope>NUCLEOTIDE SEQUENCE [LARGE SCALE GENOMIC DNA]</scope>
    <source>
        <strain evidence="1 2">B4099</strain>
    </source>
</reference>
<proteinExistence type="predicted"/>
<dbReference type="AlphaFoldDB" id="A0A150K8G0"/>
<protein>
    <submittedName>
        <fullName evidence="1">Uncharacterized protein</fullName>
    </submittedName>
</protein>
<evidence type="ECO:0000313" key="1">
    <source>
        <dbReference type="EMBL" id="KYC65855.1"/>
    </source>
</evidence>